<keyword evidence="1" id="KW-0812">Transmembrane</keyword>
<accession>A0A0R1LTK8</accession>
<keyword evidence="3" id="KW-1185">Reference proteome</keyword>
<organism evidence="2 3">
    <name type="scientific">Secundilactobacillus odoratitofui DSM 19909 = JCM 15043</name>
    <dbReference type="NCBI Taxonomy" id="1423776"/>
    <lineage>
        <taxon>Bacteria</taxon>
        <taxon>Bacillati</taxon>
        <taxon>Bacillota</taxon>
        <taxon>Bacilli</taxon>
        <taxon>Lactobacillales</taxon>
        <taxon>Lactobacillaceae</taxon>
        <taxon>Secundilactobacillus</taxon>
    </lineage>
</organism>
<protein>
    <submittedName>
        <fullName evidence="2">Uncharacterized protein</fullName>
    </submittedName>
</protein>
<dbReference type="AlphaFoldDB" id="A0A0R1LTK8"/>
<feature type="transmembrane region" description="Helical" evidence="1">
    <location>
        <begin position="34"/>
        <end position="54"/>
    </location>
</feature>
<dbReference type="Proteomes" id="UP000051160">
    <property type="component" value="Unassembled WGS sequence"/>
</dbReference>
<evidence type="ECO:0000313" key="3">
    <source>
        <dbReference type="Proteomes" id="UP000051160"/>
    </source>
</evidence>
<proteinExistence type="predicted"/>
<dbReference type="RefSeq" id="WP_054699108.1">
    <property type="nucleotide sequence ID" value="NZ_AZEE01000027.1"/>
</dbReference>
<evidence type="ECO:0000256" key="1">
    <source>
        <dbReference type="SAM" id="Phobius"/>
    </source>
</evidence>
<comment type="caution">
    <text evidence="2">The sequence shown here is derived from an EMBL/GenBank/DDBJ whole genome shotgun (WGS) entry which is preliminary data.</text>
</comment>
<reference evidence="2 3" key="1">
    <citation type="journal article" date="2015" name="Genome Announc.">
        <title>Expanding the biotechnology potential of lactobacilli through comparative genomics of 213 strains and associated genera.</title>
        <authorList>
            <person name="Sun Z."/>
            <person name="Harris H.M."/>
            <person name="McCann A."/>
            <person name="Guo C."/>
            <person name="Argimon S."/>
            <person name="Zhang W."/>
            <person name="Yang X."/>
            <person name="Jeffery I.B."/>
            <person name="Cooney J.C."/>
            <person name="Kagawa T.F."/>
            <person name="Liu W."/>
            <person name="Song Y."/>
            <person name="Salvetti E."/>
            <person name="Wrobel A."/>
            <person name="Rasinkangas P."/>
            <person name="Parkhill J."/>
            <person name="Rea M.C."/>
            <person name="O'Sullivan O."/>
            <person name="Ritari J."/>
            <person name="Douillard F.P."/>
            <person name="Paul Ross R."/>
            <person name="Yang R."/>
            <person name="Briner A.E."/>
            <person name="Felis G.E."/>
            <person name="de Vos W.M."/>
            <person name="Barrangou R."/>
            <person name="Klaenhammer T.R."/>
            <person name="Caufield P.W."/>
            <person name="Cui Y."/>
            <person name="Zhang H."/>
            <person name="O'Toole P.W."/>
        </authorList>
    </citation>
    <scope>NUCLEOTIDE SEQUENCE [LARGE SCALE GENOMIC DNA]</scope>
    <source>
        <strain evidence="2 3">DSM 19909</strain>
    </source>
</reference>
<dbReference type="OrthoDB" id="2298615at2"/>
<keyword evidence="1" id="KW-0472">Membrane</keyword>
<gene>
    <name evidence="2" type="ORF">FD04_GL000499</name>
</gene>
<feature type="transmembrane region" description="Helical" evidence="1">
    <location>
        <begin position="7"/>
        <end position="28"/>
    </location>
</feature>
<dbReference type="EMBL" id="AZEE01000027">
    <property type="protein sequence ID" value="KRK98760.1"/>
    <property type="molecule type" value="Genomic_DNA"/>
</dbReference>
<evidence type="ECO:0000313" key="2">
    <source>
        <dbReference type="EMBL" id="KRK98760.1"/>
    </source>
</evidence>
<keyword evidence="1" id="KW-1133">Transmembrane helix</keyword>
<sequence>MTHRTKWQLISTLIYIVFVIAAVVFKFLDPARIGIAWTIFWYVAVAGFMYYFYFKNMAYQEVIYYAHQFHLTQRDLEEMVPDRKKTAEVPNPEHPNILSPLIQVPLAVTNPLTDILEARAKEEDVAPFK</sequence>
<name>A0A0R1LTK8_9LACO</name>
<dbReference type="PATRIC" id="fig|1423776.4.peg.503"/>